<evidence type="ECO:0000256" key="4">
    <source>
        <dbReference type="PROSITE-ProRule" id="PRU00169"/>
    </source>
</evidence>
<dbReference type="InterPro" id="IPR036388">
    <property type="entry name" value="WH-like_DNA-bd_sf"/>
</dbReference>
<organism evidence="7 8">
    <name type="scientific">Pseudoduganella flava</name>
    <dbReference type="NCBI Taxonomy" id="871742"/>
    <lineage>
        <taxon>Bacteria</taxon>
        <taxon>Pseudomonadati</taxon>
        <taxon>Pseudomonadota</taxon>
        <taxon>Betaproteobacteria</taxon>
        <taxon>Burkholderiales</taxon>
        <taxon>Oxalobacteraceae</taxon>
        <taxon>Telluria group</taxon>
        <taxon>Pseudoduganella</taxon>
    </lineage>
</organism>
<accession>A0ABX6FTM3</accession>
<name>A0ABX6FTM3_9BURK</name>
<dbReference type="PANTHER" id="PTHR44688">
    <property type="entry name" value="DNA-BINDING TRANSCRIPTIONAL ACTIVATOR DEVR_DOSR"/>
    <property type="match status" value="1"/>
</dbReference>
<dbReference type="SMART" id="SM00448">
    <property type="entry name" value="REC"/>
    <property type="match status" value="1"/>
</dbReference>
<keyword evidence="1" id="KW-0805">Transcription regulation</keyword>
<dbReference type="SUPFAM" id="SSF52172">
    <property type="entry name" value="CheY-like"/>
    <property type="match status" value="1"/>
</dbReference>
<feature type="domain" description="Response regulatory" evidence="6">
    <location>
        <begin position="65"/>
        <end position="184"/>
    </location>
</feature>
<dbReference type="CDD" id="cd17569">
    <property type="entry name" value="REC_HupR-like"/>
    <property type="match status" value="1"/>
</dbReference>
<dbReference type="SMART" id="SM00421">
    <property type="entry name" value="HTH_LUXR"/>
    <property type="match status" value="1"/>
</dbReference>
<feature type="domain" description="HTH luxR-type" evidence="5">
    <location>
        <begin position="195"/>
        <end position="260"/>
    </location>
</feature>
<dbReference type="PROSITE" id="PS50110">
    <property type="entry name" value="RESPONSE_REGULATORY"/>
    <property type="match status" value="1"/>
</dbReference>
<dbReference type="SUPFAM" id="SSF46894">
    <property type="entry name" value="C-terminal effector domain of the bipartite response regulators"/>
    <property type="match status" value="1"/>
</dbReference>
<evidence type="ECO:0000313" key="7">
    <source>
        <dbReference type="EMBL" id="QGZ40869.1"/>
    </source>
</evidence>
<dbReference type="InterPro" id="IPR016032">
    <property type="entry name" value="Sig_transdc_resp-reg_C-effctor"/>
</dbReference>
<dbReference type="CDD" id="cd06170">
    <property type="entry name" value="LuxR_C_like"/>
    <property type="match status" value="1"/>
</dbReference>
<sequence>MNAAAGECWARCGKCAHYSAPIRISTHARGQPCGYTGANSVASAVRTVLQSSATTTLYKMETMARILLVDDEVNVLRALQRSLRPAFPPELAMIETFTDPQAALHRCEQVPFDVVVSDYRMPGMNGLELLAGAKALQPEAVRLMLSATSDFDVLLDALNNVRIFRYIQKPWNDDELRAVLREALASRAAPPPAPATDWLAELTPREREVLRLLVHGMTNRMIAAELGISARTVENHRAKVMEKTGADSLPELVRLAMKDGMQ</sequence>
<evidence type="ECO:0000259" key="5">
    <source>
        <dbReference type="PROSITE" id="PS50043"/>
    </source>
</evidence>
<evidence type="ECO:0000256" key="1">
    <source>
        <dbReference type="ARBA" id="ARBA00023015"/>
    </source>
</evidence>
<dbReference type="Pfam" id="PF00196">
    <property type="entry name" value="GerE"/>
    <property type="match status" value="1"/>
</dbReference>
<dbReference type="InterPro" id="IPR001789">
    <property type="entry name" value="Sig_transdc_resp-reg_receiver"/>
</dbReference>
<dbReference type="PROSITE" id="PS50043">
    <property type="entry name" value="HTH_LUXR_2"/>
    <property type="match status" value="1"/>
</dbReference>
<dbReference type="PRINTS" id="PR00038">
    <property type="entry name" value="HTHLUXR"/>
</dbReference>
<dbReference type="EMBL" id="CP046904">
    <property type="protein sequence ID" value="QGZ40869.1"/>
    <property type="molecule type" value="Genomic_DNA"/>
</dbReference>
<protein>
    <submittedName>
        <fullName evidence="7">Response regulator</fullName>
    </submittedName>
</protein>
<dbReference type="Gene3D" id="3.40.50.2300">
    <property type="match status" value="1"/>
</dbReference>
<feature type="modified residue" description="4-aspartylphosphate" evidence="4">
    <location>
        <position position="118"/>
    </location>
</feature>
<dbReference type="Gene3D" id="1.10.10.10">
    <property type="entry name" value="Winged helix-like DNA-binding domain superfamily/Winged helix DNA-binding domain"/>
    <property type="match status" value="1"/>
</dbReference>
<reference evidence="7 8" key="1">
    <citation type="submission" date="2019-12" db="EMBL/GenBank/DDBJ databases">
        <title>Draft Genome Sequences of Six Type Strains of the Genus Massilia.</title>
        <authorList>
            <person name="Miess H."/>
            <person name="Frediansyah A."/>
            <person name="Goeker M."/>
            <person name="Gross H."/>
        </authorList>
    </citation>
    <scope>NUCLEOTIDE SEQUENCE [LARGE SCALE GENOMIC DNA]</scope>
    <source>
        <strain evidence="7 8">DSM 26639</strain>
    </source>
</reference>
<keyword evidence="4" id="KW-0597">Phosphoprotein</keyword>
<keyword evidence="3" id="KW-0804">Transcription</keyword>
<evidence type="ECO:0000313" key="8">
    <source>
        <dbReference type="Proteomes" id="UP000437862"/>
    </source>
</evidence>
<gene>
    <name evidence="7" type="ORF">GO485_18540</name>
</gene>
<dbReference type="InterPro" id="IPR000792">
    <property type="entry name" value="Tscrpt_reg_LuxR_C"/>
</dbReference>
<dbReference type="Proteomes" id="UP000437862">
    <property type="component" value="Chromosome"/>
</dbReference>
<evidence type="ECO:0000256" key="2">
    <source>
        <dbReference type="ARBA" id="ARBA00023125"/>
    </source>
</evidence>
<evidence type="ECO:0000256" key="3">
    <source>
        <dbReference type="ARBA" id="ARBA00023163"/>
    </source>
</evidence>
<dbReference type="PANTHER" id="PTHR44688:SF16">
    <property type="entry name" value="DNA-BINDING TRANSCRIPTIONAL ACTIVATOR DEVR_DOSR"/>
    <property type="match status" value="1"/>
</dbReference>
<keyword evidence="8" id="KW-1185">Reference proteome</keyword>
<dbReference type="Pfam" id="PF00072">
    <property type="entry name" value="Response_reg"/>
    <property type="match status" value="1"/>
</dbReference>
<dbReference type="InterPro" id="IPR011006">
    <property type="entry name" value="CheY-like_superfamily"/>
</dbReference>
<proteinExistence type="predicted"/>
<keyword evidence="2" id="KW-0238">DNA-binding</keyword>
<evidence type="ECO:0000259" key="6">
    <source>
        <dbReference type="PROSITE" id="PS50110"/>
    </source>
</evidence>